<sequence length="298" mass="33992">MKRITLRLKNNIVVYMSKQTKTAITSYSFILIVILGFADHRLGPELSFSVFYLGPVFLASWFGSCAIGLLVSFVAAITWLTADLVSGQQYSLWFIPLWNSFVRLLFFLITVYLLTVIRRKLKTEENLADTDSLTGLLNGRAFYEHVNDEIERAKRYNHPFTLAYIDLDNFKIINDTQGHNEGDKVLRTVAAVMKTNTRQSDIVGRLGGDEFACFFPETDFGGGEGTVKNLFPSLVEAMNRNNWSITFSMGVVTFQKPLETVTEMIKYADDVMYTVKKKGKNDYIHKHYPDENKKNVNL</sequence>
<dbReference type="InterPro" id="IPR029787">
    <property type="entry name" value="Nucleotide_cyclase"/>
</dbReference>
<dbReference type="InterPro" id="IPR000160">
    <property type="entry name" value="GGDEF_dom"/>
</dbReference>
<feature type="domain" description="GGDEF" evidence="2">
    <location>
        <begin position="158"/>
        <end position="288"/>
    </location>
</feature>
<dbReference type="PANTHER" id="PTHR45138">
    <property type="entry name" value="REGULATORY COMPONENTS OF SENSORY TRANSDUCTION SYSTEM"/>
    <property type="match status" value="1"/>
</dbReference>
<keyword evidence="1" id="KW-0472">Membrane</keyword>
<dbReference type="Gene3D" id="3.30.70.270">
    <property type="match status" value="1"/>
</dbReference>
<protein>
    <submittedName>
        <fullName evidence="3">GGDEF domain-containing protein</fullName>
    </submittedName>
</protein>
<reference evidence="3 4" key="1">
    <citation type="submission" date="2024-09" db="EMBL/GenBank/DDBJ databases">
        <title>Laminarin stimulates single cell rates of sulfate reduction while oxygen inhibits transcriptomic activity in coastal marine sediment.</title>
        <authorList>
            <person name="Lindsay M."/>
            <person name="Orcutt B."/>
            <person name="Emerson D."/>
            <person name="Stepanauskas R."/>
            <person name="D'Angelo T."/>
        </authorList>
    </citation>
    <scope>NUCLEOTIDE SEQUENCE [LARGE SCALE GENOMIC DNA]</scope>
    <source>
        <strain evidence="3">SAG AM-311-K15</strain>
    </source>
</reference>
<accession>A0ABV6YXC5</accession>
<keyword evidence="1" id="KW-1133">Transmembrane helix</keyword>
<dbReference type="Proteomes" id="UP001594351">
    <property type="component" value="Unassembled WGS sequence"/>
</dbReference>
<feature type="transmembrane region" description="Helical" evidence="1">
    <location>
        <begin position="92"/>
        <end position="114"/>
    </location>
</feature>
<dbReference type="EMBL" id="JBHPBY010000129">
    <property type="protein sequence ID" value="MFC1850850.1"/>
    <property type="molecule type" value="Genomic_DNA"/>
</dbReference>
<feature type="transmembrane region" description="Helical" evidence="1">
    <location>
        <begin position="58"/>
        <end position="80"/>
    </location>
</feature>
<dbReference type="Pfam" id="PF00990">
    <property type="entry name" value="GGDEF"/>
    <property type="match status" value="1"/>
</dbReference>
<evidence type="ECO:0000313" key="4">
    <source>
        <dbReference type="Proteomes" id="UP001594351"/>
    </source>
</evidence>
<feature type="transmembrane region" description="Helical" evidence="1">
    <location>
        <begin position="21"/>
        <end position="38"/>
    </location>
</feature>
<dbReference type="InterPro" id="IPR043128">
    <property type="entry name" value="Rev_trsase/Diguanyl_cyclase"/>
</dbReference>
<proteinExistence type="predicted"/>
<gene>
    <name evidence="3" type="ORF">ACFL27_11705</name>
</gene>
<keyword evidence="1" id="KW-0812">Transmembrane</keyword>
<dbReference type="InterPro" id="IPR050469">
    <property type="entry name" value="Diguanylate_Cyclase"/>
</dbReference>
<dbReference type="CDD" id="cd01949">
    <property type="entry name" value="GGDEF"/>
    <property type="match status" value="1"/>
</dbReference>
<dbReference type="PROSITE" id="PS50887">
    <property type="entry name" value="GGDEF"/>
    <property type="match status" value="1"/>
</dbReference>
<keyword evidence="4" id="KW-1185">Reference proteome</keyword>
<evidence type="ECO:0000313" key="3">
    <source>
        <dbReference type="EMBL" id="MFC1850850.1"/>
    </source>
</evidence>
<dbReference type="NCBIfam" id="TIGR00254">
    <property type="entry name" value="GGDEF"/>
    <property type="match status" value="1"/>
</dbReference>
<dbReference type="SUPFAM" id="SSF55073">
    <property type="entry name" value="Nucleotide cyclase"/>
    <property type="match status" value="1"/>
</dbReference>
<evidence type="ECO:0000256" key="1">
    <source>
        <dbReference type="SAM" id="Phobius"/>
    </source>
</evidence>
<evidence type="ECO:0000259" key="2">
    <source>
        <dbReference type="PROSITE" id="PS50887"/>
    </source>
</evidence>
<comment type="caution">
    <text evidence="3">The sequence shown here is derived from an EMBL/GenBank/DDBJ whole genome shotgun (WGS) entry which is preliminary data.</text>
</comment>
<dbReference type="SMART" id="SM00267">
    <property type="entry name" value="GGDEF"/>
    <property type="match status" value="1"/>
</dbReference>
<organism evidence="3 4">
    <name type="scientific">candidate division CSSED10-310 bacterium</name>
    <dbReference type="NCBI Taxonomy" id="2855610"/>
    <lineage>
        <taxon>Bacteria</taxon>
        <taxon>Bacteria division CSSED10-310</taxon>
    </lineage>
</organism>
<dbReference type="PANTHER" id="PTHR45138:SF9">
    <property type="entry name" value="DIGUANYLATE CYCLASE DGCM-RELATED"/>
    <property type="match status" value="1"/>
</dbReference>
<name>A0ABV6YXC5_UNCC1</name>